<organism evidence="1 2">
    <name type="scientific">Bosea caraganae</name>
    <dbReference type="NCBI Taxonomy" id="2763117"/>
    <lineage>
        <taxon>Bacteria</taxon>
        <taxon>Pseudomonadati</taxon>
        <taxon>Pseudomonadota</taxon>
        <taxon>Alphaproteobacteria</taxon>
        <taxon>Hyphomicrobiales</taxon>
        <taxon>Boseaceae</taxon>
        <taxon>Bosea</taxon>
    </lineage>
</organism>
<comment type="caution">
    <text evidence="1">The sequence shown here is derived from an EMBL/GenBank/DDBJ whole genome shotgun (WGS) entry which is preliminary data.</text>
</comment>
<evidence type="ECO:0000313" key="1">
    <source>
        <dbReference type="EMBL" id="RDJ22138.1"/>
    </source>
</evidence>
<dbReference type="OrthoDB" id="8163831at2"/>
<dbReference type="RefSeq" id="WP_114831017.1">
    <property type="nucleotide sequence ID" value="NZ_QQTO01000034.1"/>
</dbReference>
<dbReference type="Proteomes" id="UP000255207">
    <property type="component" value="Unassembled WGS sequence"/>
</dbReference>
<sequence length="89" mass="9467">MGEISGRDVTAALGPVNELIVREVLRTGATQLEFKRALAFAKGPANANAVAYSVLTETLQRLVDLLTVALEQRPERPRGASVEGGHRAA</sequence>
<keyword evidence="2" id="KW-1185">Reference proteome</keyword>
<protein>
    <submittedName>
        <fullName evidence="1">Uncharacterized protein</fullName>
    </submittedName>
</protein>
<accession>A0A370L1Z3</accession>
<evidence type="ECO:0000313" key="2">
    <source>
        <dbReference type="Proteomes" id="UP000255207"/>
    </source>
</evidence>
<reference evidence="2" key="1">
    <citation type="submission" date="2018-07" db="EMBL/GenBank/DDBJ databases">
        <authorList>
            <person name="Safronova V.I."/>
            <person name="Chirak E.R."/>
            <person name="Sazanova A.L."/>
        </authorList>
    </citation>
    <scope>NUCLEOTIDE SEQUENCE [LARGE SCALE GENOMIC DNA]</scope>
    <source>
        <strain evidence="2">RCAM04685</strain>
    </source>
</reference>
<name>A0A370L1Z3_9HYPH</name>
<proteinExistence type="predicted"/>
<gene>
    <name evidence="1" type="ORF">DWE98_19770</name>
</gene>
<dbReference type="AlphaFoldDB" id="A0A370L1Z3"/>
<dbReference type="EMBL" id="QQTP01000011">
    <property type="protein sequence ID" value="RDJ22138.1"/>
    <property type="molecule type" value="Genomic_DNA"/>
</dbReference>